<evidence type="ECO:0000313" key="2">
    <source>
        <dbReference type="Proteomes" id="UP000002212"/>
    </source>
</evidence>
<organism evidence="1 2">
    <name type="scientific">Rhodococcus opacus (strain B4)</name>
    <dbReference type="NCBI Taxonomy" id="632772"/>
    <lineage>
        <taxon>Bacteria</taxon>
        <taxon>Bacillati</taxon>
        <taxon>Actinomycetota</taxon>
        <taxon>Actinomycetes</taxon>
        <taxon>Mycobacteriales</taxon>
        <taxon>Nocardiaceae</taxon>
        <taxon>Rhodococcus</taxon>
    </lineage>
</organism>
<protein>
    <submittedName>
        <fullName evidence="1">Uncharacterized protein</fullName>
    </submittedName>
</protein>
<accession>C1BCR8</accession>
<sequence>MRTRFADSIDGLTGGLAATCALTVTAVSDATNALLDADLTLAERVIDASGALENDATTWEQRAFSLLPLQAPVAHDLRVMVGGLVLSATYDAWVDSPCT</sequence>
<dbReference type="InterPro" id="IPR038078">
    <property type="entry name" value="PhoU-like_sf"/>
</dbReference>
<gene>
    <name evidence="1" type="ordered locus">ROP_pROB01-01630</name>
</gene>
<evidence type="ECO:0000313" key="1">
    <source>
        <dbReference type="EMBL" id="BAH55662.1"/>
    </source>
</evidence>
<reference evidence="1 2" key="1">
    <citation type="submission" date="2009-03" db="EMBL/GenBank/DDBJ databases">
        <title>Comparison of the complete genome sequences of Rhodococcus erythropolis PR4 and Rhodococcus opacus B4.</title>
        <authorList>
            <person name="Takarada H."/>
            <person name="Sekine M."/>
            <person name="Hosoyama A."/>
            <person name="Yamada R."/>
            <person name="Fujisawa T."/>
            <person name="Omata S."/>
            <person name="Shimizu A."/>
            <person name="Tsukatani N."/>
            <person name="Tanikawa S."/>
            <person name="Fujita N."/>
            <person name="Harayama S."/>
        </authorList>
    </citation>
    <scope>NUCLEOTIDE SEQUENCE [LARGE SCALE GENOMIC DNA]</scope>
    <source>
        <strain evidence="1 2">B4</strain>
        <plasmid evidence="1 2">pROB01</plasmid>
    </source>
</reference>
<dbReference type="PATRIC" id="fig|632772.20.peg.7883"/>
<dbReference type="KEGG" id="rop:ROP_pROB01-01630"/>
<name>C1BCR8_RHOOB</name>
<dbReference type="Proteomes" id="UP000002212">
    <property type="component" value="Plasmid pROB01"/>
</dbReference>
<dbReference type="AlphaFoldDB" id="C1BCR8"/>
<proteinExistence type="predicted"/>
<dbReference type="EMBL" id="AP011116">
    <property type="protein sequence ID" value="BAH55662.1"/>
    <property type="molecule type" value="Genomic_DNA"/>
</dbReference>
<geneLocation type="plasmid" evidence="1 2">
    <name>pROB01</name>
</geneLocation>
<dbReference type="Gene3D" id="1.20.58.220">
    <property type="entry name" value="Phosphate transport system protein phou homolog 2, domain 2"/>
    <property type="match status" value="1"/>
</dbReference>
<dbReference type="SUPFAM" id="SSF109755">
    <property type="entry name" value="PhoU-like"/>
    <property type="match status" value="1"/>
</dbReference>
<keyword evidence="1" id="KW-0614">Plasmid</keyword>
<dbReference type="HOGENOM" id="CLU_2318268_0_0_11"/>